<keyword evidence="3 4" id="KW-0456">Lyase</keyword>
<dbReference type="Proteomes" id="UP000002881">
    <property type="component" value="Chromosome"/>
</dbReference>
<dbReference type="GO" id="GO:0002161">
    <property type="term" value="F:aminoacyl-tRNA deacylase activity"/>
    <property type="evidence" value="ECO:0007669"/>
    <property type="project" value="InterPro"/>
</dbReference>
<dbReference type="PANTHER" id="PTHR30411">
    <property type="entry name" value="CYTOPLASMIC PROTEIN"/>
    <property type="match status" value="1"/>
</dbReference>
<dbReference type="STRING" id="660470.Theba_2394"/>
<name>I2F7V9_9BACT</name>
<dbReference type="GeneID" id="87108108"/>
<keyword evidence="2 4" id="KW-0648">Protein biosynthesis</keyword>
<dbReference type="GO" id="GO:0016829">
    <property type="term" value="F:lyase activity"/>
    <property type="evidence" value="ECO:0007669"/>
    <property type="project" value="UniProtKB-KW"/>
</dbReference>
<dbReference type="Gene3D" id="3.90.960.10">
    <property type="entry name" value="YbaK/aminoacyl-tRNA synthetase-associated domain"/>
    <property type="match status" value="1"/>
</dbReference>
<dbReference type="SUPFAM" id="SSF55826">
    <property type="entry name" value="YbaK/ProRS associated domain"/>
    <property type="match status" value="1"/>
</dbReference>
<evidence type="ECO:0000256" key="1">
    <source>
        <dbReference type="ARBA" id="ARBA00009798"/>
    </source>
</evidence>
<comment type="similarity">
    <text evidence="1 4">Belongs to the prolyl-tRNA editing family. YbaK/EbsC subfamily.</text>
</comment>
<evidence type="ECO:0000256" key="4">
    <source>
        <dbReference type="PIRNR" id="PIRNR006181"/>
    </source>
</evidence>
<dbReference type="KEGG" id="mpg:Theba_2394"/>
<dbReference type="CDD" id="cd00002">
    <property type="entry name" value="YbaK_deacylase"/>
    <property type="match status" value="1"/>
</dbReference>
<dbReference type="PIRSF" id="PIRSF006181">
    <property type="entry name" value="EbsC_YbaK"/>
    <property type="match status" value="1"/>
</dbReference>
<dbReference type="InterPro" id="IPR004369">
    <property type="entry name" value="Prolyl-tRNA_editing_YbaK/EbsC"/>
</dbReference>
<dbReference type="Pfam" id="PF04073">
    <property type="entry name" value="tRNA_edit"/>
    <property type="match status" value="1"/>
</dbReference>
<dbReference type="InterPro" id="IPR036754">
    <property type="entry name" value="YbaK/aa-tRNA-synt-asso_dom_sf"/>
</dbReference>
<dbReference type="PANTHER" id="PTHR30411:SF0">
    <property type="entry name" value="CYS-TRNA(PRO)_CYS-TRNA(CYS) DEACYLASE YBAK"/>
    <property type="match status" value="1"/>
</dbReference>
<dbReference type="EMBL" id="CP003532">
    <property type="protein sequence ID" value="AFK08012.1"/>
    <property type="molecule type" value="Genomic_DNA"/>
</dbReference>
<evidence type="ECO:0000259" key="5">
    <source>
        <dbReference type="Pfam" id="PF04073"/>
    </source>
</evidence>
<protein>
    <recommendedName>
        <fullName evidence="4">Cys-tRNA(Pro)/Cys-tRNA(Cys) deacylase</fullName>
        <ecNumber evidence="4">4.2.-.-</ecNumber>
    </recommendedName>
</protein>
<sequence length="167" mass="18198">MKSKKPLKTNATRILDGLGIEYEILEYEVDEHDLSAENVASKLGLSPSRTVKTIVLKGDRSGVFVCCLGGHREIDMKKLPEITGDGNIETVPSESLLTLTGYVRGGVSPLGMKKSFKILVDKGVLNEERISVSAGKRGLQIWLRPTDLVCATNASVVSFSKEKHQTL</sequence>
<dbReference type="AlphaFoldDB" id="I2F7V9"/>
<evidence type="ECO:0000256" key="2">
    <source>
        <dbReference type="ARBA" id="ARBA00022917"/>
    </source>
</evidence>
<organism evidence="6 7">
    <name type="scientific">Mesotoga prima MesG1.Ag.4.2</name>
    <dbReference type="NCBI Taxonomy" id="660470"/>
    <lineage>
        <taxon>Bacteria</taxon>
        <taxon>Thermotogati</taxon>
        <taxon>Thermotogota</taxon>
        <taxon>Thermotogae</taxon>
        <taxon>Kosmotogales</taxon>
        <taxon>Kosmotogaceae</taxon>
        <taxon>Mesotoga</taxon>
    </lineage>
</organism>
<accession>I2F7V9</accession>
<dbReference type="RefSeq" id="WP_014731754.1">
    <property type="nucleotide sequence ID" value="NC_017934.1"/>
</dbReference>
<dbReference type="InterPro" id="IPR007214">
    <property type="entry name" value="YbaK/aa-tRNA-synth-assoc-dom"/>
</dbReference>
<evidence type="ECO:0000256" key="3">
    <source>
        <dbReference type="ARBA" id="ARBA00023239"/>
    </source>
</evidence>
<evidence type="ECO:0000313" key="7">
    <source>
        <dbReference type="Proteomes" id="UP000002881"/>
    </source>
</evidence>
<dbReference type="EC" id="4.2.-.-" evidence="4"/>
<feature type="domain" description="YbaK/aminoacyl-tRNA synthetase-associated" evidence="5">
    <location>
        <begin position="35"/>
        <end position="148"/>
    </location>
</feature>
<dbReference type="GO" id="GO:0006412">
    <property type="term" value="P:translation"/>
    <property type="evidence" value="ECO:0007669"/>
    <property type="project" value="UniProtKB-KW"/>
</dbReference>
<gene>
    <name evidence="6" type="ORF">Theba_2394</name>
</gene>
<dbReference type="NCBIfam" id="TIGR00011">
    <property type="entry name" value="YbaK_EbsC"/>
    <property type="match status" value="1"/>
</dbReference>
<dbReference type="HOGENOM" id="CLU_094875_3_0_0"/>
<reference evidence="6 7" key="1">
    <citation type="journal article" date="2012" name="Genome Biol. Evol.">
        <title>Genome Sequence of the Mesophilic Thermotogales Bacterium Mesotoga prima MesG1.Ag.4.2 Reveals the Largest Thermotogales Genome To Date.</title>
        <authorList>
            <person name="Zhaxybayeva O."/>
            <person name="Swithers K.S."/>
            <person name="Foght J."/>
            <person name="Green A.G."/>
            <person name="Bruce D."/>
            <person name="Detter C."/>
            <person name="Han S."/>
            <person name="Teshima H."/>
            <person name="Han J."/>
            <person name="Woyke T."/>
            <person name="Pitluck S."/>
            <person name="Nolan M."/>
            <person name="Ivanova N."/>
            <person name="Pati A."/>
            <person name="Land M.L."/>
            <person name="Dlutek M."/>
            <person name="Doolittle W.F."/>
            <person name="Noll K.M."/>
            <person name="Nesbo C.L."/>
        </authorList>
    </citation>
    <scope>NUCLEOTIDE SEQUENCE [LARGE SCALE GENOMIC DNA]</scope>
    <source>
        <strain evidence="7">mesG1.Ag.4.2</strain>
    </source>
</reference>
<proteinExistence type="inferred from homology"/>
<keyword evidence="7" id="KW-1185">Reference proteome</keyword>
<dbReference type="eggNOG" id="COG2606">
    <property type="taxonomic scope" value="Bacteria"/>
</dbReference>
<evidence type="ECO:0000313" key="6">
    <source>
        <dbReference type="EMBL" id="AFK08012.1"/>
    </source>
</evidence>